<evidence type="ECO:0000313" key="2">
    <source>
        <dbReference type="EMBL" id="GAG52573.1"/>
    </source>
</evidence>
<protein>
    <recommendedName>
        <fullName evidence="1">HD domain-containing protein</fullName>
    </recommendedName>
</protein>
<dbReference type="EMBL" id="BARS01050955">
    <property type="protein sequence ID" value="GAG52573.1"/>
    <property type="molecule type" value="Genomic_DNA"/>
</dbReference>
<organism evidence="2">
    <name type="scientific">marine sediment metagenome</name>
    <dbReference type="NCBI Taxonomy" id="412755"/>
    <lineage>
        <taxon>unclassified sequences</taxon>
        <taxon>metagenomes</taxon>
        <taxon>ecological metagenomes</taxon>
    </lineage>
</organism>
<reference evidence="2" key="1">
    <citation type="journal article" date="2014" name="Front. Microbiol.">
        <title>High frequency of phylogenetically diverse reductive dehalogenase-homologous genes in deep subseafloor sedimentary metagenomes.</title>
        <authorList>
            <person name="Kawai M."/>
            <person name="Futagami T."/>
            <person name="Toyoda A."/>
            <person name="Takaki Y."/>
            <person name="Nishi S."/>
            <person name="Hori S."/>
            <person name="Arai W."/>
            <person name="Tsubouchi T."/>
            <person name="Morono Y."/>
            <person name="Uchiyama I."/>
            <person name="Ito T."/>
            <person name="Fujiyama A."/>
            <person name="Inagaki F."/>
            <person name="Takami H."/>
        </authorList>
    </citation>
    <scope>NUCLEOTIDE SEQUENCE</scope>
    <source>
        <strain evidence="2">Expedition CK06-06</strain>
    </source>
</reference>
<dbReference type="SUPFAM" id="SSF109604">
    <property type="entry name" value="HD-domain/PDEase-like"/>
    <property type="match status" value="1"/>
</dbReference>
<dbReference type="AlphaFoldDB" id="X0YW91"/>
<feature type="domain" description="HD" evidence="1">
    <location>
        <begin position="21"/>
        <end position="120"/>
    </location>
</feature>
<evidence type="ECO:0000259" key="1">
    <source>
        <dbReference type="Pfam" id="PF01966"/>
    </source>
</evidence>
<name>X0YW91_9ZZZZ</name>
<accession>X0YW91</accession>
<dbReference type="Pfam" id="PF01966">
    <property type="entry name" value="HD"/>
    <property type="match status" value="1"/>
</dbReference>
<sequence>PVASTLKYHKKLNGEVPDIAEHVYHMLYGASKIMRLFNYEGKTLDGDKMLLAVVLHDAVKYGEFGSRKYCDNAHDRAAADMISSNKGTFTKLLSEEQFYILEEAIRFHSGQWSTDAKNGKEFTFKDYNPETMFVHMLDMLSSSDCLKTDMDYKEE</sequence>
<feature type="non-terminal residue" evidence="2">
    <location>
        <position position="1"/>
    </location>
</feature>
<gene>
    <name evidence="2" type="ORF">S01H1_75980</name>
</gene>
<proteinExistence type="predicted"/>
<comment type="caution">
    <text evidence="2">The sequence shown here is derived from an EMBL/GenBank/DDBJ whole genome shotgun (WGS) entry which is preliminary data.</text>
</comment>
<dbReference type="InterPro" id="IPR006674">
    <property type="entry name" value="HD_domain"/>
</dbReference>